<protein>
    <submittedName>
        <fullName evidence="1">Uncharacterized protein</fullName>
    </submittedName>
</protein>
<dbReference type="Proteomes" id="UP000714275">
    <property type="component" value="Unassembled WGS sequence"/>
</dbReference>
<comment type="caution">
    <text evidence="1">The sequence shown here is derived from an EMBL/GenBank/DDBJ whole genome shotgun (WGS) entry which is preliminary data.</text>
</comment>
<gene>
    <name evidence="1" type="ORF">EV702DRAFT_980110</name>
</gene>
<feature type="non-terminal residue" evidence="1">
    <location>
        <position position="1"/>
    </location>
</feature>
<evidence type="ECO:0000313" key="1">
    <source>
        <dbReference type="EMBL" id="KAG1767336.1"/>
    </source>
</evidence>
<dbReference type="EMBL" id="JABBWD010000087">
    <property type="protein sequence ID" value="KAG1767336.1"/>
    <property type="molecule type" value="Genomic_DNA"/>
</dbReference>
<organism evidence="1 2">
    <name type="scientific">Suillus placidus</name>
    <dbReference type="NCBI Taxonomy" id="48579"/>
    <lineage>
        <taxon>Eukaryota</taxon>
        <taxon>Fungi</taxon>
        <taxon>Dikarya</taxon>
        <taxon>Basidiomycota</taxon>
        <taxon>Agaricomycotina</taxon>
        <taxon>Agaricomycetes</taxon>
        <taxon>Agaricomycetidae</taxon>
        <taxon>Boletales</taxon>
        <taxon>Suillineae</taxon>
        <taxon>Suillaceae</taxon>
        <taxon>Suillus</taxon>
    </lineage>
</organism>
<proteinExistence type="predicted"/>
<evidence type="ECO:0000313" key="2">
    <source>
        <dbReference type="Proteomes" id="UP000714275"/>
    </source>
</evidence>
<keyword evidence="2" id="KW-1185">Reference proteome</keyword>
<sequence length="237" mass="27423">WTPECPEYMTALKYFHERRFVRVVEELEGLVVQCLFELSKANLAGTGYKMHKYISKAITRRSAAIRSALEKYNALAPIQHPPRPVLDYSEVVGYVSLGEFSLLKYSCYDVLTKPWTVPENRDMATKYFKVTRAHEEILRLNVEIRRLALWIDHDDNKIHSAIILMTKDPLLAAELKDVYAKHHRTNNIHRQCLHKIYQLPCFTGEPPPQASDPIELEDGSCLDSTLGMLMMMTTKIW</sequence>
<dbReference type="OrthoDB" id="2676448at2759"/>
<reference evidence="1" key="1">
    <citation type="journal article" date="2020" name="New Phytol.">
        <title>Comparative genomics reveals dynamic genome evolution in host specialist ectomycorrhizal fungi.</title>
        <authorList>
            <person name="Lofgren L.A."/>
            <person name="Nguyen N.H."/>
            <person name="Vilgalys R."/>
            <person name="Ruytinx J."/>
            <person name="Liao H.L."/>
            <person name="Branco S."/>
            <person name="Kuo A."/>
            <person name="LaButti K."/>
            <person name="Lipzen A."/>
            <person name="Andreopoulos W."/>
            <person name="Pangilinan J."/>
            <person name="Riley R."/>
            <person name="Hundley H."/>
            <person name="Na H."/>
            <person name="Barry K."/>
            <person name="Grigoriev I.V."/>
            <person name="Stajich J.E."/>
            <person name="Kennedy P.G."/>
        </authorList>
    </citation>
    <scope>NUCLEOTIDE SEQUENCE</scope>
    <source>
        <strain evidence="1">DOB743</strain>
    </source>
</reference>
<accession>A0A9P7CX87</accession>
<dbReference type="AlphaFoldDB" id="A0A9P7CX87"/>
<name>A0A9P7CX87_9AGAM</name>